<name>A0A0F6QZY6_9CORY</name>
<organism evidence="2 4">
    <name type="scientific">Corynebacterium kutscheri</name>
    <dbReference type="NCBI Taxonomy" id="35755"/>
    <lineage>
        <taxon>Bacteria</taxon>
        <taxon>Bacillati</taxon>
        <taxon>Actinomycetota</taxon>
        <taxon>Actinomycetes</taxon>
        <taxon>Mycobacteriales</taxon>
        <taxon>Corynebacteriaceae</taxon>
        <taxon>Corynebacterium</taxon>
    </lineage>
</organism>
<dbReference type="STRING" id="35755.UL82_06205"/>
<gene>
    <name evidence="3" type="ORF">NCTC949_01806</name>
    <name evidence="2" type="ORF">UL82_06205</name>
</gene>
<dbReference type="InterPro" id="IPR000182">
    <property type="entry name" value="GNAT_dom"/>
</dbReference>
<reference evidence="3 5" key="2">
    <citation type="submission" date="2018-12" db="EMBL/GenBank/DDBJ databases">
        <authorList>
            <consortium name="Pathogen Informatics"/>
        </authorList>
    </citation>
    <scope>NUCLEOTIDE SEQUENCE [LARGE SCALE GENOMIC DNA]</scope>
    <source>
        <strain evidence="3 5">NCTC949</strain>
    </source>
</reference>
<dbReference type="SUPFAM" id="SSF55729">
    <property type="entry name" value="Acyl-CoA N-acyltransferases (Nat)"/>
    <property type="match status" value="1"/>
</dbReference>
<evidence type="ECO:0000313" key="2">
    <source>
        <dbReference type="EMBL" id="AKE41407.1"/>
    </source>
</evidence>
<protein>
    <submittedName>
        <fullName evidence="2 3">Acetyltransferase</fullName>
    </submittedName>
</protein>
<dbReference type="HOGENOM" id="CLU_063634_0_0_11"/>
<dbReference type="EMBL" id="CP011312">
    <property type="protein sequence ID" value="AKE41407.1"/>
    <property type="molecule type" value="Genomic_DNA"/>
</dbReference>
<keyword evidence="4" id="KW-1185">Reference proteome</keyword>
<dbReference type="InterPro" id="IPR016181">
    <property type="entry name" value="Acyl_CoA_acyltransferase"/>
</dbReference>
<dbReference type="CDD" id="cd04301">
    <property type="entry name" value="NAT_SF"/>
    <property type="match status" value="1"/>
</dbReference>
<evidence type="ECO:0000313" key="4">
    <source>
        <dbReference type="Proteomes" id="UP000033457"/>
    </source>
</evidence>
<dbReference type="KEGG" id="cku:UL82_06205"/>
<dbReference type="PROSITE" id="PS51186">
    <property type="entry name" value="GNAT"/>
    <property type="match status" value="1"/>
</dbReference>
<dbReference type="OrthoDB" id="4408039at2"/>
<dbReference type="AlphaFoldDB" id="A0A0F6QZY6"/>
<dbReference type="Gene3D" id="3.40.630.30">
    <property type="match status" value="1"/>
</dbReference>
<dbReference type="Pfam" id="PF00583">
    <property type="entry name" value="Acetyltransf_1"/>
    <property type="match status" value="1"/>
</dbReference>
<feature type="domain" description="N-acetyltransferase" evidence="1">
    <location>
        <begin position="224"/>
        <end position="381"/>
    </location>
</feature>
<keyword evidence="2" id="KW-0808">Transferase</keyword>
<evidence type="ECO:0000259" key="1">
    <source>
        <dbReference type="PROSITE" id="PS51186"/>
    </source>
</evidence>
<reference evidence="2 4" key="1">
    <citation type="journal article" date="2015" name="Genome Announc.">
        <title>Complete Genome Sequence of Corynebacterium kutscheri DSM 20755, a Corynebacterial Type Strain with Remarkably Low G+C Content of Chromosomal DNA.</title>
        <authorList>
            <person name="Ruckert C."/>
            <person name="Albersmeier A."/>
            <person name="Winkler A."/>
            <person name="Tauch A."/>
        </authorList>
    </citation>
    <scope>NUCLEOTIDE SEQUENCE [LARGE SCALE GENOMIC DNA]</scope>
    <source>
        <strain evidence="2 4">DSM 20755</strain>
    </source>
</reference>
<dbReference type="Proteomes" id="UP000271380">
    <property type="component" value="Chromosome"/>
</dbReference>
<dbReference type="Proteomes" id="UP000033457">
    <property type="component" value="Chromosome"/>
</dbReference>
<dbReference type="RefSeq" id="WP_046439678.1">
    <property type="nucleotide sequence ID" value="NZ_CP011312.1"/>
</dbReference>
<evidence type="ECO:0000313" key="3">
    <source>
        <dbReference type="EMBL" id="VEH08684.1"/>
    </source>
</evidence>
<dbReference type="EMBL" id="LR134377">
    <property type="protein sequence ID" value="VEH08684.1"/>
    <property type="molecule type" value="Genomic_DNA"/>
</dbReference>
<proteinExistence type="predicted"/>
<dbReference type="GO" id="GO:0016747">
    <property type="term" value="F:acyltransferase activity, transferring groups other than amino-acyl groups"/>
    <property type="evidence" value="ECO:0007669"/>
    <property type="project" value="InterPro"/>
</dbReference>
<sequence>MVSFYQVVLPPNHAPHNEPSDVLRNFIFSANLAAQDITNDTATSSSATQILSALAGSPLKQTILLAVQLAGTTTLSATGSYGYPMISAVETSTLTAGFVNAPDNFTEPILGFLEINLNMQSDLNAIDCDITLDAELQPLPGETLDKEIFTIVSALVAEACSFAQKIHRPVVRFWLRHSHPGSGLHEVVTTELSQNGFHCALAEIQGYIPAEKHILPLPPRYSFDFYRDHNPNKAHINSLLNLFELAESHIPTGTLSVSPQPWTTQRLKQSHVHTVDRGNQTTTVIVLFDDHPIAFSEIINRAGSHPTVVEQGATFVHPQHQGRGIGQALKAQAIRSAIELWPETRKIYTDMEISNTRILKINEQFGFHSIARTQAWQKTLS</sequence>
<evidence type="ECO:0000313" key="5">
    <source>
        <dbReference type="Proteomes" id="UP000271380"/>
    </source>
</evidence>
<accession>A0A0F6QZY6</accession>